<feature type="compositionally biased region" description="Low complexity" evidence="1">
    <location>
        <begin position="363"/>
        <end position="377"/>
    </location>
</feature>
<name>A0A2A9MFG5_BESBE</name>
<dbReference type="VEuPathDB" id="ToxoDB:BESB_048510"/>
<accession>A0A2A9MFG5</accession>
<feature type="compositionally biased region" description="Low complexity" evidence="1">
    <location>
        <begin position="500"/>
        <end position="509"/>
    </location>
</feature>
<feature type="compositionally biased region" description="Low complexity" evidence="1">
    <location>
        <begin position="33"/>
        <end position="49"/>
    </location>
</feature>
<dbReference type="OrthoDB" id="333355at2759"/>
<feature type="region of interest" description="Disordered" evidence="1">
    <location>
        <begin position="1036"/>
        <end position="1217"/>
    </location>
</feature>
<feature type="compositionally biased region" description="Low complexity" evidence="1">
    <location>
        <begin position="442"/>
        <end position="457"/>
    </location>
</feature>
<protein>
    <submittedName>
        <fullName evidence="2">Uncharacterized protein</fullName>
    </submittedName>
</protein>
<gene>
    <name evidence="2" type="ORF">BESB_048510</name>
</gene>
<evidence type="ECO:0000313" key="2">
    <source>
        <dbReference type="EMBL" id="PFH36659.1"/>
    </source>
</evidence>
<feature type="compositionally biased region" description="Acidic residues" evidence="1">
    <location>
        <begin position="1099"/>
        <end position="1109"/>
    </location>
</feature>
<feature type="compositionally biased region" description="Basic and acidic residues" evidence="1">
    <location>
        <begin position="1203"/>
        <end position="1215"/>
    </location>
</feature>
<feature type="region of interest" description="Disordered" evidence="1">
    <location>
        <begin position="234"/>
        <end position="260"/>
    </location>
</feature>
<feature type="compositionally biased region" description="Low complexity" evidence="1">
    <location>
        <begin position="1188"/>
        <end position="1202"/>
    </location>
</feature>
<feature type="compositionally biased region" description="Pro residues" evidence="1">
    <location>
        <begin position="12"/>
        <end position="32"/>
    </location>
</feature>
<feature type="compositionally biased region" description="Low complexity" evidence="1">
    <location>
        <begin position="342"/>
        <end position="354"/>
    </location>
</feature>
<feature type="region of interest" description="Disordered" evidence="1">
    <location>
        <begin position="1"/>
        <end position="49"/>
    </location>
</feature>
<feature type="region of interest" description="Disordered" evidence="1">
    <location>
        <begin position="342"/>
        <end position="533"/>
    </location>
</feature>
<organism evidence="2 3">
    <name type="scientific">Besnoitia besnoiti</name>
    <name type="common">Apicomplexan protozoan</name>
    <dbReference type="NCBI Taxonomy" id="94643"/>
    <lineage>
        <taxon>Eukaryota</taxon>
        <taxon>Sar</taxon>
        <taxon>Alveolata</taxon>
        <taxon>Apicomplexa</taxon>
        <taxon>Conoidasida</taxon>
        <taxon>Coccidia</taxon>
        <taxon>Eucoccidiorida</taxon>
        <taxon>Eimeriorina</taxon>
        <taxon>Sarcocystidae</taxon>
        <taxon>Besnoitia</taxon>
    </lineage>
</organism>
<dbReference type="EMBL" id="NWUJ01000003">
    <property type="protein sequence ID" value="PFH36659.1"/>
    <property type="molecule type" value="Genomic_DNA"/>
</dbReference>
<evidence type="ECO:0000313" key="3">
    <source>
        <dbReference type="Proteomes" id="UP000224006"/>
    </source>
</evidence>
<dbReference type="AlphaFoldDB" id="A0A2A9MFG5"/>
<feature type="region of interest" description="Disordered" evidence="1">
    <location>
        <begin position="704"/>
        <end position="757"/>
    </location>
</feature>
<feature type="compositionally biased region" description="Basic and acidic residues" evidence="1">
    <location>
        <begin position="858"/>
        <end position="878"/>
    </location>
</feature>
<feature type="compositionally biased region" description="Low complexity" evidence="1">
    <location>
        <begin position="737"/>
        <end position="748"/>
    </location>
</feature>
<comment type="caution">
    <text evidence="2">The sequence shown here is derived from an EMBL/GenBank/DDBJ whole genome shotgun (WGS) entry which is preliminary data.</text>
</comment>
<evidence type="ECO:0000256" key="1">
    <source>
        <dbReference type="SAM" id="MobiDB-lite"/>
    </source>
</evidence>
<keyword evidence="3" id="KW-1185">Reference proteome</keyword>
<dbReference type="STRING" id="94643.A0A2A9MFG5"/>
<dbReference type="RefSeq" id="XP_029220668.1">
    <property type="nucleotide sequence ID" value="XM_029363302.1"/>
</dbReference>
<feature type="compositionally biased region" description="Basic and acidic residues" evidence="1">
    <location>
        <begin position="390"/>
        <end position="401"/>
    </location>
</feature>
<feature type="region of interest" description="Disordered" evidence="1">
    <location>
        <begin position="569"/>
        <end position="591"/>
    </location>
</feature>
<proteinExistence type="predicted"/>
<feature type="compositionally biased region" description="Basic and acidic residues" evidence="1">
    <location>
        <begin position="1152"/>
        <end position="1172"/>
    </location>
</feature>
<feature type="compositionally biased region" description="Low complexity" evidence="1">
    <location>
        <begin position="704"/>
        <end position="721"/>
    </location>
</feature>
<sequence>MLPYQQKASSSCPPPASAGAPSPAPRPAPYYPPSASLPHSPSPTPYSSAASLPLPLAAPAAASFAGAGPAHGPPVLLLSSRGLGAFSVPSPSLQHFFRLCMQQLATAQGAQAARWREEGRVTPEKNLQVLMVIQQFRERKASDRETPLTQRRCGARRLPCAGFRLQIGLAFASLSQRLRGAESEAWGSGVAASAAEALAAPAWQATCVASCAFPFLKAPHRSAVSFVPAAAERRATQIPPDGHPRKDISPSVRSRRRRQRCCGRTLRASERVGFSGAAGSPAWGASAWSLCFLSWVCRDLFQTIVDDCIAAQAVQDVAGAASAAPAAVGSAPSFSSATALPYSASSPAVSPLSSGVREDDAATRSSLSPLPSAASQRPPREGGESPGTPQKREGDDAERRRSGSARASGTREEKKGGALTPGERTPPKPRSVSPAAGPSTPPRGDGLPAPLPGALSPMKTAKLGARESDSSLSRGRAVMKPVPSPASLALRGADGEKTEGASAALGTPASAPPAAPGLAGLPPSGSVGPAAAASSVSSFSSPAARIVAPSCGGAAPPFAAAAARGAKGEGALAGPGAGAPPSAPVSAPSRAAAASRAHASASLPASALTSEYRENMSPLWWVGAALGREFWRQMSSSSEVIELVEKKKLTEQFRTLEGLVDRADFLGSLRLQGDCRNVLHFLGLSSNDLQQSLWQPTFPTILPPRAKAPAPSPAGQASAASFSTEDFSADRPPATKARISSASAPSSEPHARRRRPGTRFCFPPQLIWERLRVLRPALFVSLASAAPDSRAFAREAVCSQPNVQLASAAASLNREEGKRLLPSFSLLATVAQELDGSAFCEDETYPVADADDAAAEGEDSRRGASGEPDALKSDEERTPGVACEGGYARAGQKVPNAENAGGGADPTTDDPSAHPPVDARASCASSAEDYSPPPLSALDPYTDQAYLGSSLPRSGASGYALSEACAGAEGASVSEEGTESQPLLFVDREAISDLAHVTQTALRDLLSSALAVAMKREEQVARRDEERLGAERAAWEKVAKRAAAQSRGHTHPAKRRRRDEGDDEVHTERDGSESRREEESRSSEEEGSDEGEKGRGVPEDEEEKEDDETPASYAGEGLGKRRPRHFWENRDRTQQQAVQAGLESQAAGGEASPKEAGKRDKNEREPSGEKGDSQPAADATHNAPQGDAVRAGGAASVAASEAGRVDGKDDEEMKRQPRITVSDVLRALELHGGSIGMLLRHAEQRHRRRAQEEVFSFLSLAVKKKRAWHDALA</sequence>
<dbReference type="KEGG" id="bbes:BESB_048510"/>
<feature type="region of interest" description="Disordered" evidence="1">
    <location>
        <begin position="852"/>
        <end position="956"/>
    </location>
</feature>
<dbReference type="GeneID" id="40309781"/>
<feature type="compositionally biased region" description="Basic residues" evidence="1">
    <location>
        <begin position="1048"/>
        <end position="1057"/>
    </location>
</feature>
<reference evidence="2 3" key="1">
    <citation type="submission" date="2017-09" db="EMBL/GenBank/DDBJ databases">
        <title>Genome sequencing of Besnoitia besnoiti strain Bb-Ger1.</title>
        <authorList>
            <person name="Schares G."/>
            <person name="Venepally P."/>
            <person name="Lorenzi H.A."/>
        </authorList>
    </citation>
    <scope>NUCLEOTIDE SEQUENCE [LARGE SCALE GENOMIC DNA]</scope>
    <source>
        <strain evidence="2 3">Bb-Ger1</strain>
    </source>
</reference>
<feature type="compositionally biased region" description="Low complexity" evidence="1">
    <location>
        <begin position="516"/>
        <end position="533"/>
    </location>
</feature>
<feature type="compositionally biased region" description="Basic and acidic residues" evidence="1">
    <location>
        <begin position="1058"/>
        <end position="1098"/>
    </location>
</feature>
<dbReference type="Proteomes" id="UP000224006">
    <property type="component" value="Chromosome III"/>
</dbReference>